<name>G0AC07_COLFT</name>
<reference evidence="2 3" key="1">
    <citation type="journal article" date="2004" name="Environ. Microbiol.">
        <title>Phylogeny-function analysis of (meta)genomic libraries: screening for expression of ribosomal RNA genes by large-insert library fluorescent in situ hybridization (LIL-FISH).</title>
        <authorList>
            <person name="Leveau J.H."/>
            <person name="Gerards S."/>
            <person name="de Boer W."/>
            <person name="van Veen J.A."/>
        </authorList>
    </citation>
    <scope>NUCLEOTIDE SEQUENCE [LARGE SCALE GENOMIC DNA]</scope>
    <source>
        <strain evidence="2 3">Ter331</strain>
    </source>
</reference>
<dbReference type="EMBL" id="CP002745">
    <property type="protein sequence ID" value="AEK62204.1"/>
    <property type="molecule type" value="Genomic_DNA"/>
</dbReference>
<keyword evidence="3" id="KW-1185">Reference proteome</keyword>
<reference evidence="2 3" key="5">
    <citation type="journal article" date="2011" name="ISME J.">
        <title>Dual transcriptional profiling of a bacterial/fungal confrontation: Collimonas fungivorans versus Aspergillus niger.</title>
        <authorList>
            <person name="Mela F."/>
            <person name="Fritsche K."/>
            <person name="de Boer W."/>
            <person name="van Veen J.A."/>
            <person name="de Graaff L.H."/>
            <person name="van den Berg M."/>
            <person name="Leveau J.H."/>
        </authorList>
    </citation>
    <scope>NUCLEOTIDE SEQUENCE [LARGE SCALE GENOMIC DNA]</scope>
    <source>
        <strain evidence="2 3">Ter331</strain>
    </source>
</reference>
<accession>G0AC07</accession>
<proteinExistence type="predicted"/>
<dbReference type="STRING" id="1005048.CFU_2377"/>
<reference evidence="3" key="6">
    <citation type="submission" date="2011-05" db="EMBL/GenBank/DDBJ databases">
        <title>Complete sequence of Collimonas fungivorans Ter331.</title>
        <authorList>
            <person name="Leveau J.H."/>
        </authorList>
    </citation>
    <scope>NUCLEOTIDE SEQUENCE [LARGE SCALE GENOMIC DNA]</scope>
    <source>
        <strain evidence="3">Ter331</strain>
    </source>
</reference>
<gene>
    <name evidence="2" type="ordered locus">CFU_2377</name>
</gene>
<organism evidence="2 3">
    <name type="scientific">Collimonas fungivorans (strain Ter331)</name>
    <dbReference type="NCBI Taxonomy" id="1005048"/>
    <lineage>
        <taxon>Bacteria</taxon>
        <taxon>Pseudomonadati</taxon>
        <taxon>Pseudomonadota</taxon>
        <taxon>Betaproteobacteria</taxon>
        <taxon>Burkholderiales</taxon>
        <taxon>Oxalobacteraceae</taxon>
        <taxon>Collimonas</taxon>
    </lineage>
</organism>
<dbReference type="Pfam" id="PF12773">
    <property type="entry name" value="DZR"/>
    <property type="match status" value="1"/>
</dbReference>
<dbReference type="Proteomes" id="UP000008392">
    <property type="component" value="Chromosome"/>
</dbReference>
<dbReference type="HOGENOM" id="CLU_140817_0_0_4"/>
<reference evidence="2 3" key="2">
    <citation type="journal article" date="2006" name="J. Microbiol. Methods">
        <title>Genomic flank-sequencing of plasposon insertion sites for rapid identification of functional genes.</title>
        <authorList>
            <person name="Leveau J.H."/>
            <person name="Gerards S."/>
            <person name="Fritsche K."/>
            <person name="Zondag G."/>
            <person name="van Veen J.A."/>
        </authorList>
    </citation>
    <scope>NUCLEOTIDE SEQUENCE [LARGE SCALE GENOMIC DNA]</scope>
    <source>
        <strain evidence="2 3">Ter331</strain>
    </source>
</reference>
<evidence type="ECO:0000259" key="1">
    <source>
        <dbReference type="Pfam" id="PF12773"/>
    </source>
</evidence>
<dbReference type="KEGG" id="cfu:CFU_2377"/>
<reference evidence="2 3" key="3">
    <citation type="journal article" date="2008" name="FEMS Microbiol. Ecol.">
        <title>Identification and characterization of genes underlying chitinolysis in Collimonas fungivorans Ter331.</title>
        <authorList>
            <person name="Fritsche K."/>
            <person name="de Boer W."/>
            <person name="Gerards S."/>
            <person name="van den Berg M."/>
            <person name="van Veen J.A."/>
            <person name="Leveau J.H."/>
        </authorList>
    </citation>
    <scope>NUCLEOTIDE SEQUENCE [LARGE SCALE GENOMIC DNA]</scope>
    <source>
        <strain evidence="2 3">Ter331</strain>
    </source>
</reference>
<protein>
    <recommendedName>
        <fullName evidence="1">DZANK-type domain-containing protein</fullName>
    </recommendedName>
</protein>
<dbReference type="RefSeq" id="WP_014006357.1">
    <property type="nucleotide sequence ID" value="NC_015856.1"/>
</dbReference>
<dbReference type="AlphaFoldDB" id="G0AC07"/>
<feature type="domain" description="DZANK-type" evidence="1">
    <location>
        <begin position="43"/>
        <end position="87"/>
    </location>
</feature>
<dbReference type="InterPro" id="IPR025874">
    <property type="entry name" value="DZR"/>
</dbReference>
<evidence type="ECO:0000313" key="2">
    <source>
        <dbReference type="EMBL" id="AEK62204.1"/>
    </source>
</evidence>
<reference evidence="2 3" key="4">
    <citation type="journal article" date="2010" name="Environ. Microbiol.">
        <title>The bacterial genus Collimonas: mycophagy, weathering and other adaptive solutions to life in oligotrophic soil environments.</title>
        <authorList>
            <person name="Leveau J.H."/>
            <person name="Uroz S."/>
            <person name="de Boer W."/>
        </authorList>
    </citation>
    <scope>NUCLEOTIDE SEQUENCE [LARGE SCALE GENOMIC DNA]</scope>
    <source>
        <strain evidence="2 3">Ter331</strain>
    </source>
</reference>
<sequence>MSFFKNLLGLGHHGGGHNAPYRGKHGGAQQNTWGAAAPAQNNCLKCNAGNVAGARFCQQCGNSLQAPGCSGCGIAKVAGAKFCGNCGVPQ</sequence>
<evidence type="ECO:0000313" key="3">
    <source>
        <dbReference type="Proteomes" id="UP000008392"/>
    </source>
</evidence>